<proteinExistence type="predicted"/>
<gene>
    <name evidence="1" type="ORF">E6Q11_04800</name>
</gene>
<protein>
    <submittedName>
        <fullName evidence="1">Uncharacterized protein</fullName>
    </submittedName>
</protein>
<dbReference type="EMBL" id="SSDS01000075">
    <property type="protein sequence ID" value="TXG76365.1"/>
    <property type="molecule type" value="Genomic_DNA"/>
</dbReference>
<dbReference type="InterPro" id="IPR038390">
    <property type="entry name" value="Metal_Tscrpt_repr_sf"/>
</dbReference>
<dbReference type="AlphaFoldDB" id="A0A5C7J4C1"/>
<reference evidence="1 2" key="1">
    <citation type="submission" date="2018-09" db="EMBL/GenBank/DDBJ databases">
        <title>Metagenome Assembled Genomes from an Advanced Water Purification Facility.</title>
        <authorList>
            <person name="Stamps B.W."/>
            <person name="Spear J.R."/>
        </authorList>
    </citation>
    <scope>NUCLEOTIDE SEQUENCE [LARGE SCALE GENOMIC DNA]</scope>
    <source>
        <strain evidence="1">Bin_63_2</strain>
    </source>
</reference>
<accession>A0A5C7J4C1</accession>
<evidence type="ECO:0000313" key="2">
    <source>
        <dbReference type="Proteomes" id="UP000321026"/>
    </source>
</evidence>
<name>A0A5C7J4C1_9BACT</name>
<organism evidence="1 2">
    <name type="scientific">Candidatus Dojkabacteria bacterium</name>
    <dbReference type="NCBI Taxonomy" id="2099670"/>
    <lineage>
        <taxon>Bacteria</taxon>
        <taxon>Candidatus Dojkabacteria</taxon>
    </lineage>
</organism>
<comment type="caution">
    <text evidence="1">The sequence shown here is derived from an EMBL/GenBank/DDBJ whole genome shotgun (WGS) entry which is preliminary data.</text>
</comment>
<sequence length="87" mass="9531">MKKAIATNLKKASGNIETALLNAEGDKSILFLLQLNAATLGLLKSVQRQLIQQYLEKDLSALTHATTKASAIKMLDKVVKMVKSYDK</sequence>
<dbReference type="Gene3D" id="1.20.58.1000">
    <property type="entry name" value="Metal-sensitive repressor, helix protomer"/>
    <property type="match status" value="1"/>
</dbReference>
<dbReference type="Proteomes" id="UP000321026">
    <property type="component" value="Unassembled WGS sequence"/>
</dbReference>
<evidence type="ECO:0000313" key="1">
    <source>
        <dbReference type="EMBL" id="TXG76365.1"/>
    </source>
</evidence>